<evidence type="ECO:0000313" key="3">
    <source>
        <dbReference type="EMBL" id="GAG82486.1"/>
    </source>
</evidence>
<dbReference type="InterPro" id="IPR050345">
    <property type="entry name" value="Aliph_Amidase/BUP"/>
</dbReference>
<organism evidence="3">
    <name type="scientific">marine sediment metagenome</name>
    <dbReference type="NCBI Taxonomy" id="412755"/>
    <lineage>
        <taxon>unclassified sequences</taxon>
        <taxon>metagenomes</taxon>
        <taxon>ecological metagenomes</taxon>
    </lineage>
</organism>
<comment type="caution">
    <text evidence="3">The sequence shown here is derived from an EMBL/GenBank/DDBJ whole genome shotgun (WGS) entry which is preliminary data.</text>
</comment>
<dbReference type="Gene3D" id="3.60.110.10">
    <property type="entry name" value="Carbon-nitrogen hydrolase"/>
    <property type="match status" value="1"/>
</dbReference>
<accession>X1CE57</accession>
<dbReference type="PANTHER" id="PTHR43674">
    <property type="entry name" value="NITRILASE C965.09-RELATED"/>
    <property type="match status" value="1"/>
</dbReference>
<dbReference type="SUPFAM" id="SSF56317">
    <property type="entry name" value="Carbon-nitrogen hydrolase"/>
    <property type="match status" value="1"/>
</dbReference>
<dbReference type="EMBL" id="BART01016499">
    <property type="protein sequence ID" value="GAG82486.1"/>
    <property type="molecule type" value="Genomic_DNA"/>
</dbReference>
<feature type="domain" description="CN hydrolase" evidence="2">
    <location>
        <begin position="1"/>
        <end position="191"/>
    </location>
</feature>
<keyword evidence="1" id="KW-0378">Hydrolase</keyword>
<sequence length="221" mass="24484">SGYVFKEISEATDSAESIPEGPFSRELLSWSSSGRLVVAGICERTSDGLYNSAAVFGDGEHIVTYRKIHLFLDEADWFKAGQDEPPVIEHRGYRFGIMICFDWIFPEVARVLALNGAQVILHPANLVLPYCQDAMITRSIENRVFTATANRIGTERGVKFSGLSQITDIKGNRLCQMSNGKVGVASVTIDPILADDKSITARNDVFEDRFPGLYTRITQDD</sequence>
<proteinExistence type="predicted"/>
<dbReference type="InterPro" id="IPR003010">
    <property type="entry name" value="C-N_Hydrolase"/>
</dbReference>
<evidence type="ECO:0000256" key="1">
    <source>
        <dbReference type="ARBA" id="ARBA00022801"/>
    </source>
</evidence>
<dbReference type="PANTHER" id="PTHR43674:SF2">
    <property type="entry name" value="BETA-UREIDOPROPIONASE"/>
    <property type="match status" value="1"/>
</dbReference>
<dbReference type="Pfam" id="PF00795">
    <property type="entry name" value="CN_hydrolase"/>
    <property type="match status" value="1"/>
</dbReference>
<name>X1CE57_9ZZZZ</name>
<dbReference type="GO" id="GO:0016811">
    <property type="term" value="F:hydrolase activity, acting on carbon-nitrogen (but not peptide) bonds, in linear amides"/>
    <property type="evidence" value="ECO:0007669"/>
    <property type="project" value="TreeGrafter"/>
</dbReference>
<dbReference type="InterPro" id="IPR036526">
    <property type="entry name" value="C-N_Hydrolase_sf"/>
</dbReference>
<gene>
    <name evidence="3" type="ORF">S01H4_31710</name>
</gene>
<protein>
    <recommendedName>
        <fullName evidence="2">CN hydrolase domain-containing protein</fullName>
    </recommendedName>
</protein>
<evidence type="ECO:0000259" key="2">
    <source>
        <dbReference type="PROSITE" id="PS50263"/>
    </source>
</evidence>
<feature type="non-terminal residue" evidence="3">
    <location>
        <position position="1"/>
    </location>
</feature>
<dbReference type="AlphaFoldDB" id="X1CE57"/>
<dbReference type="PROSITE" id="PS50263">
    <property type="entry name" value="CN_HYDROLASE"/>
    <property type="match status" value="1"/>
</dbReference>
<reference evidence="3" key="1">
    <citation type="journal article" date="2014" name="Front. Microbiol.">
        <title>High frequency of phylogenetically diverse reductive dehalogenase-homologous genes in deep subseafloor sedimentary metagenomes.</title>
        <authorList>
            <person name="Kawai M."/>
            <person name="Futagami T."/>
            <person name="Toyoda A."/>
            <person name="Takaki Y."/>
            <person name="Nishi S."/>
            <person name="Hori S."/>
            <person name="Arai W."/>
            <person name="Tsubouchi T."/>
            <person name="Morono Y."/>
            <person name="Uchiyama I."/>
            <person name="Ito T."/>
            <person name="Fujiyama A."/>
            <person name="Inagaki F."/>
            <person name="Takami H."/>
        </authorList>
    </citation>
    <scope>NUCLEOTIDE SEQUENCE</scope>
    <source>
        <strain evidence="3">Expedition CK06-06</strain>
    </source>
</reference>